<name>A0A9D2EE41_9MICO</name>
<protein>
    <submittedName>
        <fullName evidence="5">Alpha-N-acetylglucosaminidase</fullName>
    </submittedName>
</protein>
<evidence type="ECO:0000313" key="5">
    <source>
        <dbReference type="EMBL" id="HIZ35656.1"/>
    </source>
</evidence>
<evidence type="ECO:0000256" key="1">
    <source>
        <dbReference type="ARBA" id="ARBA00022801"/>
    </source>
</evidence>
<dbReference type="PANTHER" id="PTHR12872">
    <property type="entry name" value="ALPHA-N-ACETYLGLUCOSAMINIDASE"/>
    <property type="match status" value="1"/>
</dbReference>
<dbReference type="InterPro" id="IPR024240">
    <property type="entry name" value="NAGLU_N"/>
</dbReference>
<accession>A0A9D2EE41</accession>
<dbReference type="Gene3D" id="3.20.20.80">
    <property type="entry name" value="Glycosidases"/>
    <property type="match status" value="1"/>
</dbReference>
<dbReference type="Pfam" id="PF05089">
    <property type="entry name" value="NAGLU"/>
    <property type="match status" value="1"/>
</dbReference>
<feature type="domain" description="Alpha-N-acetylglucosaminidase C-terminal" evidence="4">
    <location>
        <begin position="433"/>
        <end position="699"/>
    </location>
</feature>
<dbReference type="InterPro" id="IPR007781">
    <property type="entry name" value="NAGLU"/>
</dbReference>
<dbReference type="Gene3D" id="3.30.379.10">
    <property type="entry name" value="Chitobiase/beta-hexosaminidase domain 2-like"/>
    <property type="match status" value="1"/>
</dbReference>
<feature type="domain" description="Alpha-N-acetylglucosaminidase N-terminal" evidence="3">
    <location>
        <begin position="14"/>
        <end position="90"/>
    </location>
</feature>
<evidence type="ECO:0000313" key="6">
    <source>
        <dbReference type="Proteomes" id="UP000824037"/>
    </source>
</evidence>
<dbReference type="Proteomes" id="UP000824037">
    <property type="component" value="Unassembled WGS sequence"/>
</dbReference>
<evidence type="ECO:0000259" key="4">
    <source>
        <dbReference type="Pfam" id="PF12972"/>
    </source>
</evidence>
<evidence type="ECO:0000259" key="2">
    <source>
        <dbReference type="Pfam" id="PF05089"/>
    </source>
</evidence>
<dbReference type="AlphaFoldDB" id="A0A9D2EE41"/>
<dbReference type="InterPro" id="IPR029018">
    <property type="entry name" value="Hex-like_dom2"/>
</dbReference>
<reference evidence="5" key="1">
    <citation type="journal article" date="2021" name="PeerJ">
        <title>Extensive microbial diversity within the chicken gut microbiome revealed by metagenomics and culture.</title>
        <authorList>
            <person name="Gilroy R."/>
            <person name="Ravi A."/>
            <person name="Getino M."/>
            <person name="Pursley I."/>
            <person name="Horton D.L."/>
            <person name="Alikhan N.F."/>
            <person name="Baker D."/>
            <person name="Gharbi K."/>
            <person name="Hall N."/>
            <person name="Watson M."/>
            <person name="Adriaenssens E.M."/>
            <person name="Foster-Nyarko E."/>
            <person name="Jarju S."/>
            <person name="Secka A."/>
            <person name="Antonio M."/>
            <person name="Oren A."/>
            <person name="Chaudhuri R.R."/>
            <person name="La Ragione R."/>
            <person name="Hildebrand F."/>
            <person name="Pallen M.J."/>
        </authorList>
    </citation>
    <scope>NUCLEOTIDE SEQUENCE</scope>
    <source>
        <strain evidence="5">ChiGjej4B4-7305</strain>
    </source>
</reference>
<dbReference type="EMBL" id="DXBY01000132">
    <property type="protein sequence ID" value="HIZ35656.1"/>
    <property type="molecule type" value="Genomic_DNA"/>
</dbReference>
<dbReference type="Pfam" id="PF12972">
    <property type="entry name" value="NAGLU_C"/>
    <property type="match status" value="1"/>
</dbReference>
<dbReference type="Pfam" id="PF12971">
    <property type="entry name" value="NAGLU_N"/>
    <property type="match status" value="1"/>
</dbReference>
<proteinExistence type="predicted"/>
<reference evidence="5" key="2">
    <citation type="submission" date="2021-04" db="EMBL/GenBank/DDBJ databases">
        <authorList>
            <person name="Gilroy R."/>
        </authorList>
    </citation>
    <scope>NUCLEOTIDE SEQUENCE</scope>
    <source>
        <strain evidence="5">ChiGjej4B4-7305</strain>
    </source>
</reference>
<dbReference type="GO" id="GO:0005975">
    <property type="term" value="P:carbohydrate metabolic process"/>
    <property type="evidence" value="ECO:0007669"/>
    <property type="project" value="UniProtKB-ARBA"/>
</dbReference>
<dbReference type="PANTHER" id="PTHR12872:SF1">
    <property type="entry name" value="ALPHA-N-ACETYLGLUCOSAMINIDASE"/>
    <property type="match status" value="1"/>
</dbReference>
<feature type="domain" description="Alpha-N-acetylglucosaminidase tim-barrel" evidence="2">
    <location>
        <begin position="105"/>
        <end position="425"/>
    </location>
</feature>
<organism evidence="5 6">
    <name type="scientific">Candidatus Ruania gallistercoris</name>
    <dbReference type="NCBI Taxonomy" id="2838746"/>
    <lineage>
        <taxon>Bacteria</taxon>
        <taxon>Bacillati</taxon>
        <taxon>Actinomycetota</taxon>
        <taxon>Actinomycetes</taxon>
        <taxon>Micrococcales</taxon>
        <taxon>Ruaniaceae</taxon>
        <taxon>Ruania</taxon>
    </lineage>
</organism>
<sequence length="719" mass="79899">MSTQEQPPGWAPALGDLARRVLGAQADQVRFAGLERTGRQYRTEARGGRLLVRATDAGSAAVGLHEYLRTSCGLEVSWDDLRPPAPEHLPDAPVRDGVARVAETYYLNFCTFGYTTPWWDWDAWEAEIDWMALRGITTPLMLVGHEAVLYQVLTDEGLSADEAAEFLSGPAYFPWLAMGNLDGHAGPPPSGWIDSHRDLAGKILHRQRELGMRPVLPAFTGQVPRALAPSARERSWQGHRTWVLDPEDPLFRRLAAAVVRTQQDFWGTDHRYAADPFIEMVPVESDPGYPGRVAAALHAGLTDADSRAEWYLQTWPFSYDSHFWTPERVRTFLDDIPGRVRLLDLWAETEPQWPRFDAFGGQDWIWCALLNFGGRSEPIADLPGLDGAIESALTGPHPPTGLGLSMEATRTTPVYYERVLDLVWEGPPSLPTWLADRARRRYRLTDPDLSATAAAAWQDLAATVLDSGEYLIFPEAYTGLLSQRPTVDPLDGGRLAEEVTALLWYDPAILVRAWRQLLEVAEAAPDRVPGPLGRDLVEVALAILPRCAELTFLAAFDTDGVRDQAAAAQFFAVFEDLEALLATRAEFRYATWEDAATAWARDEAGRAVLADNARRLVTVWGQVGDGYLDDYSARLWSGLVAYYADRWRRWARLQPVSGDGSVLEEQLQQLERAFLDQGPPSGTAPAGGDVVDVSRRLLQRYADVFTAGAGRLRAERNQT</sequence>
<evidence type="ECO:0000259" key="3">
    <source>
        <dbReference type="Pfam" id="PF12971"/>
    </source>
</evidence>
<dbReference type="InterPro" id="IPR024733">
    <property type="entry name" value="NAGLU_tim-barrel"/>
</dbReference>
<keyword evidence="1" id="KW-0378">Hydrolase</keyword>
<dbReference type="InterPro" id="IPR024732">
    <property type="entry name" value="NAGLU_C"/>
</dbReference>
<gene>
    <name evidence="5" type="ORF">H9815_07745</name>
</gene>
<comment type="caution">
    <text evidence="5">The sequence shown here is derived from an EMBL/GenBank/DDBJ whole genome shotgun (WGS) entry which is preliminary data.</text>
</comment>
<dbReference type="Gene3D" id="1.20.120.670">
    <property type="entry name" value="N-acetyl-b-d-glucoasminidase"/>
    <property type="match status" value="1"/>
</dbReference>
<dbReference type="GO" id="GO:0016787">
    <property type="term" value="F:hydrolase activity"/>
    <property type="evidence" value="ECO:0007669"/>
    <property type="project" value="UniProtKB-KW"/>
</dbReference>